<keyword evidence="2" id="KW-0472">Membrane</keyword>
<evidence type="ECO:0000256" key="1">
    <source>
        <dbReference type="SAM" id="MobiDB-lite"/>
    </source>
</evidence>
<organism evidence="3 4">
    <name type="scientific">Micrococcus cohnii</name>
    <dbReference type="NCBI Taxonomy" id="993416"/>
    <lineage>
        <taxon>Bacteria</taxon>
        <taxon>Bacillati</taxon>
        <taxon>Actinomycetota</taxon>
        <taxon>Actinomycetes</taxon>
        <taxon>Micrococcales</taxon>
        <taxon>Micrococcaceae</taxon>
        <taxon>Micrococcus</taxon>
    </lineage>
</organism>
<evidence type="ECO:0000313" key="3">
    <source>
        <dbReference type="EMBL" id="MBB4735100.1"/>
    </source>
</evidence>
<proteinExistence type="predicted"/>
<dbReference type="AlphaFoldDB" id="A0A7W7GN03"/>
<accession>A0A7W7GN03</accession>
<name>A0A7W7GN03_9MICC</name>
<evidence type="ECO:0000256" key="2">
    <source>
        <dbReference type="SAM" id="Phobius"/>
    </source>
</evidence>
<dbReference type="EMBL" id="JACHNA010000001">
    <property type="protein sequence ID" value="MBB4735100.1"/>
    <property type="molecule type" value="Genomic_DNA"/>
</dbReference>
<evidence type="ECO:0000313" key="4">
    <source>
        <dbReference type="Proteomes" id="UP000540191"/>
    </source>
</evidence>
<keyword evidence="4" id="KW-1185">Reference proteome</keyword>
<feature type="transmembrane region" description="Helical" evidence="2">
    <location>
        <begin position="51"/>
        <end position="70"/>
    </location>
</feature>
<feature type="region of interest" description="Disordered" evidence="1">
    <location>
        <begin position="1"/>
        <end position="46"/>
    </location>
</feature>
<gene>
    <name evidence="3" type="ORF">HDA30_000608</name>
</gene>
<keyword evidence="2" id="KW-0812">Transmembrane</keyword>
<comment type="caution">
    <text evidence="3">The sequence shown here is derived from an EMBL/GenBank/DDBJ whole genome shotgun (WGS) entry which is preliminary data.</text>
</comment>
<feature type="compositionally biased region" description="Basic residues" evidence="1">
    <location>
        <begin position="27"/>
        <end position="40"/>
    </location>
</feature>
<dbReference type="Proteomes" id="UP000540191">
    <property type="component" value="Unassembled WGS sequence"/>
</dbReference>
<protein>
    <submittedName>
        <fullName evidence="3">Uncharacterized protein</fullName>
    </submittedName>
</protein>
<reference evidence="3 4" key="1">
    <citation type="submission" date="2020-08" db="EMBL/GenBank/DDBJ databases">
        <title>Sequencing the genomes of 1000 actinobacteria strains.</title>
        <authorList>
            <person name="Klenk H.-P."/>
        </authorList>
    </citation>
    <scope>NUCLEOTIDE SEQUENCE [LARGE SCALE GENOMIC DNA]</scope>
    <source>
        <strain evidence="3 4">DSM 23974</strain>
    </source>
</reference>
<sequence length="221" mass="23540">MTTTPDRTAHTREAADTADVPAQLRRATARTRQQRRRREHERRITDPRGRLGVAVLTGLGYGALSVLPIGRLSHGRTAMSVGGSVAGLFGVGVVRSLSRAPELSCSERWRRGGTGLSVGGALGAFVGASTWCSLRTDAWLERTALRLGARRPRLWVGALGGVLAAATDFVERTPRPVDDDQDAASADEPARSRARASTTLWDTGVDPAITGEPPEEQAAPQ</sequence>
<feature type="region of interest" description="Disordered" evidence="1">
    <location>
        <begin position="173"/>
        <end position="221"/>
    </location>
</feature>
<keyword evidence="2" id="KW-1133">Transmembrane helix</keyword>
<dbReference type="RefSeq" id="WP_158495778.1">
    <property type="nucleotide sequence ID" value="NZ_JACHNA010000001.1"/>
</dbReference>